<feature type="transmembrane region" description="Helical" evidence="3">
    <location>
        <begin position="149"/>
        <end position="167"/>
    </location>
</feature>
<dbReference type="Proteomes" id="UP001162891">
    <property type="component" value="Chromosome"/>
</dbReference>
<dbReference type="PANTHER" id="PTHR43065:SF42">
    <property type="entry name" value="TWO-COMPONENT SENSOR PPRA"/>
    <property type="match status" value="1"/>
</dbReference>
<dbReference type="InterPro" id="IPR036890">
    <property type="entry name" value="HATPase_C_sf"/>
</dbReference>
<proteinExistence type="predicted"/>
<dbReference type="PANTHER" id="PTHR43065">
    <property type="entry name" value="SENSOR HISTIDINE KINASE"/>
    <property type="match status" value="1"/>
</dbReference>
<reference evidence="6" key="1">
    <citation type="journal article" date="2022" name="Int. J. Syst. Evol. Microbiol.">
        <title>Anaeromyxobacter oryzae sp. nov., Anaeromyxobacter diazotrophicus sp. nov. and Anaeromyxobacter paludicola sp. nov., isolated from paddy soils.</title>
        <authorList>
            <person name="Itoh H."/>
            <person name="Xu Z."/>
            <person name="Mise K."/>
            <person name="Masuda Y."/>
            <person name="Ushijima N."/>
            <person name="Hayakawa C."/>
            <person name="Shiratori Y."/>
            <person name="Senoo K."/>
        </authorList>
    </citation>
    <scope>NUCLEOTIDE SEQUENCE [LARGE SCALE GENOMIC DNA]</scope>
    <source>
        <strain evidence="6">Red232</strain>
    </source>
</reference>
<dbReference type="Gene3D" id="1.10.287.130">
    <property type="match status" value="1"/>
</dbReference>
<dbReference type="EC" id="2.7.13.3" evidence="2"/>
<evidence type="ECO:0000313" key="5">
    <source>
        <dbReference type="EMBL" id="BDG05736.1"/>
    </source>
</evidence>
<dbReference type="InterPro" id="IPR003594">
    <property type="entry name" value="HATPase_dom"/>
</dbReference>
<sequence length="489" mass="52578">MAAIRVADSVPPPDSTRIEALVRAEQVRALHEKLAIAQATVFLNSFVVVLVVWERSTPYRLLSWLAFIWLIACARVFAAFRYHRSTLEPGDAARWEWTFTSGAALNGMGWGLSPLLLAGGTPVAYLMFLAFVLAGMTAGAALSNASHQPAFVGFAIPALVPVTALFLSAGDRLGLGMAVMLVVYGSAVTAVSRSGGRALAEATRLRFRNADLAERLATSAAELERRVIERTSELEASVLREREAERQLVNSVRLASLGTLSAAVAHEVNSPLASVSANLNFVRQEFTRAATNPDVHSAMVAALDDAATGLERVKKIVRYLNDTSRVHLRAVTEPVDLHATLDLSIGIVERAIHARAVLVREYSAAPPVIAGHTCLVQVFLNLLHITSESIPDGGSAAHRIRVGTRSDPSTRQVAVVIEDTGCMPAGSQLERTWPPSLTAQPFHDGNGLELSICKDLLARCGGHLDVHSRDGAGTTFTVWLNAVEREQAR</sequence>
<gene>
    <name evidence="5" type="ORF">AMOR_47320</name>
</gene>
<dbReference type="InterPro" id="IPR005467">
    <property type="entry name" value="His_kinase_dom"/>
</dbReference>
<comment type="catalytic activity">
    <reaction evidence="1">
        <text>ATP + protein L-histidine = ADP + protein N-phospho-L-histidine.</text>
        <dbReference type="EC" id="2.7.13.3"/>
    </reaction>
</comment>
<evidence type="ECO:0000313" key="6">
    <source>
        <dbReference type="Proteomes" id="UP001162891"/>
    </source>
</evidence>
<dbReference type="SUPFAM" id="SSF47384">
    <property type="entry name" value="Homodimeric domain of signal transducing histidine kinase"/>
    <property type="match status" value="1"/>
</dbReference>
<dbReference type="EMBL" id="AP025591">
    <property type="protein sequence ID" value="BDG05736.1"/>
    <property type="molecule type" value="Genomic_DNA"/>
</dbReference>
<dbReference type="CDD" id="cd00082">
    <property type="entry name" value="HisKA"/>
    <property type="match status" value="1"/>
</dbReference>
<keyword evidence="6" id="KW-1185">Reference proteome</keyword>
<feature type="transmembrane region" description="Helical" evidence="3">
    <location>
        <begin position="59"/>
        <end position="78"/>
    </location>
</feature>
<dbReference type="SUPFAM" id="SSF55874">
    <property type="entry name" value="ATPase domain of HSP90 chaperone/DNA topoisomerase II/histidine kinase"/>
    <property type="match status" value="1"/>
</dbReference>
<accession>A0ABM7X1R4</accession>
<dbReference type="InterPro" id="IPR036097">
    <property type="entry name" value="HisK_dim/P_sf"/>
</dbReference>
<organism evidence="5 6">
    <name type="scientific">Anaeromyxobacter oryzae</name>
    <dbReference type="NCBI Taxonomy" id="2918170"/>
    <lineage>
        <taxon>Bacteria</taxon>
        <taxon>Pseudomonadati</taxon>
        <taxon>Myxococcota</taxon>
        <taxon>Myxococcia</taxon>
        <taxon>Myxococcales</taxon>
        <taxon>Cystobacterineae</taxon>
        <taxon>Anaeromyxobacteraceae</taxon>
        <taxon>Anaeromyxobacter</taxon>
    </lineage>
</organism>
<keyword evidence="3" id="KW-0472">Membrane</keyword>
<dbReference type="PROSITE" id="PS50109">
    <property type="entry name" value="HIS_KIN"/>
    <property type="match status" value="1"/>
</dbReference>
<dbReference type="Pfam" id="PF02518">
    <property type="entry name" value="HATPase_c"/>
    <property type="match status" value="1"/>
</dbReference>
<protein>
    <recommendedName>
        <fullName evidence="2">histidine kinase</fullName>
        <ecNumber evidence="2">2.7.13.3</ecNumber>
    </recommendedName>
</protein>
<evidence type="ECO:0000256" key="2">
    <source>
        <dbReference type="ARBA" id="ARBA00012438"/>
    </source>
</evidence>
<dbReference type="InterPro" id="IPR003661">
    <property type="entry name" value="HisK_dim/P_dom"/>
</dbReference>
<keyword evidence="3" id="KW-1133">Transmembrane helix</keyword>
<dbReference type="SMART" id="SM00387">
    <property type="entry name" value="HATPase_c"/>
    <property type="match status" value="1"/>
</dbReference>
<evidence type="ECO:0000256" key="1">
    <source>
        <dbReference type="ARBA" id="ARBA00000085"/>
    </source>
</evidence>
<evidence type="ECO:0000259" key="4">
    <source>
        <dbReference type="PROSITE" id="PS50109"/>
    </source>
</evidence>
<dbReference type="Gene3D" id="3.30.565.10">
    <property type="entry name" value="Histidine kinase-like ATPase, C-terminal domain"/>
    <property type="match status" value="1"/>
</dbReference>
<keyword evidence="3" id="KW-0812">Transmembrane</keyword>
<feature type="transmembrane region" description="Helical" evidence="3">
    <location>
        <begin position="123"/>
        <end position="142"/>
    </location>
</feature>
<evidence type="ECO:0000256" key="3">
    <source>
        <dbReference type="SAM" id="Phobius"/>
    </source>
</evidence>
<dbReference type="SMART" id="SM00388">
    <property type="entry name" value="HisKA"/>
    <property type="match status" value="1"/>
</dbReference>
<feature type="domain" description="Histidine kinase" evidence="4">
    <location>
        <begin position="263"/>
        <end position="484"/>
    </location>
</feature>
<name>A0ABM7X1R4_9BACT</name>
<feature type="transmembrane region" description="Helical" evidence="3">
    <location>
        <begin position="34"/>
        <end position="53"/>
    </location>
</feature>
<feature type="transmembrane region" description="Helical" evidence="3">
    <location>
        <begin position="173"/>
        <end position="191"/>
    </location>
</feature>